<feature type="region of interest" description="Disordered" evidence="25">
    <location>
        <begin position="229"/>
        <end position="269"/>
    </location>
</feature>
<dbReference type="EMBL" id="HBEU01001257">
    <property type="protein sequence ID" value="CAD8574704.1"/>
    <property type="molecule type" value="Transcribed_RNA"/>
</dbReference>
<evidence type="ECO:0000256" key="20">
    <source>
        <dbReference type="ARBA" id="ARBA00044924"/>
    </source>
</evidence>
<gene>
    <name evidence="27" type="ORF">LDAN0322_LOCUS849</name>
</gene>
<evidence type="ECO:0000256" key="18">
    <source>
        <dbReference type="ARBA" id="ARBA00044912"/>
    </source>
</evidence>
<dbReference type="PANTHER" id="PTHR23512">
    <property type="entry name" value="MAJOR FACILITATOR SUPERFAMILY DOMAIN-CONTAINING PROTEIN 1"/>
    <property type="match status" value="1"/>
</dbReference>
<feature type="transmembrane region" description="Helical" evidence="26">
    <location>
        <begin position="73"/>
        <end position="94"/>
    </location>
</feature>
<comment type="subunit">
    <text evidence="24">Homodimer. Interacts with lysosomal protein GLMP (via lumenal domain); the interaction starts while both proteins are still in the endoplasmic reticulum and is required for stabilization of MFSD1 in lysosomes but has no direct effect on its targeting to lysosomes or transporter activity.</text>
</comment>
<evidence type="ECO:0000256" key="9">
    <source>
        <dbReference type="ARBA" id="ARBA00044878"/>
    </source>
</evidence>
<dbReference type="Gene3D" id="1.20.1250.20">
    <property type="entry name" value="MFS general substrate transporter like domains"/>
    <property type="match status" value="2"/>
</dbReference>
<feature type="transmembrane region" description="Helical" evidence="26">
    <location>
        <begin position="297"/>
        <end position="319"/>
    </location>
</feature>
<evidence type="ECO:0000256" key="3">
    <source>
        <dbReference type="ARBA" id="ARBA00022448"/>
    </source>
</evidence>
<evidence type="ECO:0000256" key="23">
    <source>
        <dbReference type="ARBA" id="ARBA00045709"/>
    </source>
</evidence>
<comment type="catalytic activity">
    <reaction evidence="17">
        <text>L-arginyl-glycine(out) = L-arginyl-glycine(in)</text>
        <dbReference type="Rhea" id="RHEA:79391"/>
        <dbReference type="ChEBI" id="CHEBI:229955"/>
    </reaction>
</comment>
<evidence type="ECO:0000256" key="11">
    <source>
        <dbReference type="ARBA" id="ARBA00044884"/>
    </source>
</evidence>
<comment type="function">
    <text evidence="23">Lysosomal dipeptide uniporter that selectively exports lysine, arginine or histidine-containing dipeptides with a net positive charge from the lysosome lumen into the cytosol. Could play a role in a specific type of protein O-glycosylation indirectly regulating macrophages migration and tissue invasion. Also essential for liver homeostasis.</text>
</comment>
<evidence type="ECO:0000256" key="19">
    <source>
        <dbReference type="ARBA" id="ARBA00044919"/>
    </source>
</evidence>
<keyword evidence="7" id="KW-0458">Lysosome</keyword>
<dbReference type="InterPro" id="IPR036259">
    <property type="entry name" value="MFS_trans_sf"/>
</dbReference>
<keyword evidence="6 26" id="KW-0472">Membrane</keyword>
<evidence type="ECO:0000256" key="4">
    <source>
        <dbReference type="ARBA" id="ARBA00022692"/>
    </source>
</evidence>
<feature type="transmembrane region" description="Helical" evidence="26">
    <location>
        <begin position="517"/>
        <end position="541"/>
    </location>
</feature>
<proteinExistence type="inferred from homology"/>
<dbReference type="GO" id="GO:0005765">
    <property type="term" value="C:lysosomal membrane"/>
    <property type="evidence" value="ECO:0007669"/>
    <property type="project" value="UniProtKB-SubCell"/>
</dbReference>
<comment type="catalytic activity">
    <reaction evidence="10">
        <text>L-alpha-aminoacyl-L-arginine(out) = L-alpha-aminoacyl-L-arginine(in)</text>
        <dbReference type="Rhea" id="RHEA:79367"/>
        <dbReference type="ChEBI" id="CHEBI:229968"/>
    </reaction>
</comment>
<comment type="subcellular location">
    <subcellularLocation>
        <location evidence="1">Lysosome membrane</location>
        <topology evidence="1">Multi-pass membrane protein</topology>
    </subcellularLocation>
</comment>
<dbReference type="InterPro" id="IPR052187">
    <property type="entry name" value="MFSD1"/>
</dbReference>
<evidence type="ECO:0000256" key="2">
    <source>
        <dbReference type="ARBA" id="ARBA00008335"/>
    </source>
</evidence>
<sequence>MSTTKLSQIKLDSTSYIPERNELGVRWVVLFLSTIAMIANYYSFDIPAGIHQQLRDYSGLDQDEFELYFNRLYSVYSLPNILLTLVGGPLVDWFGAPSLCMFYFSIIMLIGQLVFSIGVSFNDWGVMLTGRFIYGLAGDNIAIAKTALITLYFAGGEISFAFGCALTIGRVGGVLGNFIAPKMANDWGVPNAIWFGTFVNVVGTVGCFVLYLIDRHTTMKYDYSTEESDASSQSDISNSSSNITSPLKRDRKPEMEMEKDPYDNKEPENILEDKAKTMKKSKARLPRASDIKKFDSVYWLLTVAFVVVSGVVIPFNNIASGLLLERDLFKEPPSSCQVLQPERCTEGTLAPPGGNPAVDIYTGGSCPGENYAPAIPQLINITNTNSSDWEEDSYIFRNLTMADIRCTDSFWQDACTQNYCDKQDDATELAGVVMSIPYTISAVFAIPLGFYVDQYGQRAYIATIGFSILFVSHVILAHVDISAILPLIGQGIAHSCYGGILWPSLQLVVDPALLGTAYGVMLSIQNGFLSLIPLFVAFLYQEGNSQYIPNTEILFYSLAGAGVVTGILLIIEDRRTGRRLHRSHKRNPDTDFVASLMPGEKLTDETVEDYIGDAFT</sequence>
<evidence type="ECO:0000256" key="10">
    <source>
        <dbReference type="ARBA" id="ARBA00044881"/>
    </source>
</evidence>
<comment type="catalytic activity">
    <reaction evidence="19">
        <text>L-alanyl-L-lysine(out) = L-alanyl-L-lysine(in)</text>
        <dbReference type="Rhea" id="RHEA:79415"/>
        <dbReference type="ChEBI" id="CHEBI:192470"/>
    </reaction>
</comment>
<evidence type="ECO:0000256" key="7">
    <source>
        <dbReference type="ARBA" id="ARBA00023228"/>
    </source>
</evidence>
<evidence type="ECO:0000256" key="13">
    <source>
        <dbReference type="ARBA" id="ARBA00044893"/>
    </source>
</evidence>
<evidence type="ECO:0000256" key="25">
    <source>
        <dbReference type="SAM" id="MobiDB-lite"/>
    </source>
</evidence>
<feature type="compositionally biased region" description="Basic and acidic residues" evidence="25">
    <location>
        <begin position="247"/>
        <end position="269"/>
    </location>
</feature>
<comment type="catalytic activity">
    <reaction evidence="9">
        <text>L-histidyl-glycine(out) = L-histidyl-glycine(in)</text>
        <dbReference type="Rhea" id="RHEA:79395"/>
        <dbReference type="ChEBI" id="CHEBI:229957"/>
    </reaction>
</comment>
<evidence type="ECO:0000256" key="6">
    <source>
        <dbReference type="ARBA" id="ARBA00023136"/>
    </source>
</evidence>
<dbReference type="SUPFAM" id="SSF103473">
    <property type="entry name" value="MFS general substrate transporter"/>
    <property type="match status" value="2"/>
</dbReference>
<evidence type="ECO:0000256" key="17">
    <source>
        <dbReference type="ARBA" id="ARBA00044903"/>
    </source>
</evidence>
<feature type="transmembrane region" description="Helical" evidence="26">
    <location>
        <begin position="483"/>
        <end position="505"/>
    </location>
</feature>
<comment type="catalytic activity">
    <reaction evidence="20">
        <text>L-lysyl-glycine(out) = L-lysyl-glycine(in)</text>
        <dbReference type="Rhea" id="RHEA:79407"/>
        <dbReference type="ChEBI" id="CHEBI:191202"/>
    </reaction>
</comment>
<evidence type="ECO:0000256" key="22">
    <source>
        <dbReference type="ARBA" id="ARBA00045018"/>
    </source>
</evidence>
<dbReference type="InterPro" id="IPR011701">
    <property type="entry name" value="MFS"/>
</dbReference>
<comment type="catalytic activity">
    <reaction evidence="14">
        <text>L-aspartyl-L-lysine(out) = L-aspartyl-L-lysine(in)</text>
        <dbReference type="Rhea" id="RHEA:79411"/>
        <dbReference type="ChEBI" id="CHEBI:229953"/>
    </reaction>
</comment>
<feature type="compositionally biased region" description="Low complexity" evidence="25">
    <location>
        <begin position="230"/>
        <end position="245"/>
    </location>
</feature>
<comment type="similarity">
    <text evidence="2">Belongs to the major facilitator superfamily.</text>
</comment>
<evidence type="ECO:0000256" key="14">
    <source>
        <dbReference type="ARBA" id="ARBA00044898"/>
    </source>
</evidence>
<comment type="catalytic activity">
    <reaction evidence="11">
        <text>L-alpha-aminoacyl-L-histidine(out) = L-alpha-aminoacyl-L-histidine(in)</text>
        <dbReference type="Rhea" id="RHEA:79375"/>
        <dbReference type="ChEBI" id="CHEBI:229967"/>
    </reaction>
</comment>
<comment type="catalytic activity">
    <reaction evidence="15">
        <text>L-arginyl-L-alpha-amino acid(out) = L-arginyl-L-alpha-amino acid(in)</text>
        <dbReference type="Rhea" id="RHEA:79371"/>
        <dbReference type="ChEBI" id="CHEBI:84315"/>
    </reaction>
</comment>
<evidence type="ECO:0000256" key="26">
    <source>
        <dbReference type="SAM" id="Phobius"/>
    </source>
</evidence>
<feature type="transmembrane region" description="Helical" evidence="26">
    <location>
        <begin position="459"/>
        <end position="477"/>
    </location>
</feature>
<dbReference type="PANTHER" id="PTHR23512:SF3">
    <property type="entry name" value="MAJOR FACILITATOR SUPERFAMILY DOMAIN-CONTAINING PROTEIN 1"/>
    <property type="match status" value="1"/>
</dbReference>
<comment type="catalytic activity">
    <reaction evidence="13">
        <text>L-alpha-aminoacyl-L-lysine(out) = L-alpha-aminoacyl-L-lysine(in)</text>
        <dbReference type="Rhea" id="RHEA:79383"/>
        <dbReference type="ChEBI" id="CHEBI:229966"/>
    </reaction>
</comment>
<feature type="transmembrane region" description="Helical" evidence="26">
    <location>
        <begin position="553"/>
        <end position="571"/>
    </location>
</feature>
<evidence type="ECO:0000256" key="15">
    <source>
        <dbReference type="ARBA" id="ARBA00044899"/>
    </source>
</evidence>
<evidence type="ECO:0000256" key="8">
    <source>
        <dbReference type="ARBA" id="ARBA00044876"/>
    </source>
</evidence>
<comment type="catalytic activity">
    <reaction evidence="12">
        <text>L-lysyl-L-alpha-amino acid(out) = L-lysyl-L-alpha-amino acid(in)</text>
        <dbReference type="Rhea" id="RHEA:79387"/>
        <dbReference type="ChEBI" id="CHEBI:229965"/>
    </reaction>
</comment>
<feature type="transmembrane region" description="Helical" evidence="26">
    <location>
        <begin position="192"/>
        <end position="213"/>
    </location>
</feature>
<comment type="catalytic activity">
    <reaction evidence="16">
        <text>L-lysyl-L-lysine(out) = L-lysyl-L-lysine(in)</text>
        <dbReference type="Rhea" id="RHEA:79403"/>
        <dbReference type="ChEBI" id="CHEBI:229956"/>
    </reaction>
</comment>
<comment type="catalytic activity">
    <reaction evidence="18">
        <text>L-histidyl-L-alpha-amino acid(out) = L-histidyl-L-alpha-amino acid(in)</text>
        <dbReference type="Rhea" id="RHEA:79379"/>
        <dbReference type="ChEBI" id="CHEBI:229964"/>
    </reaction>
</comment>
<dbReference type="GO" id="GO:0022857">
    <property type="term" value="F:transmembrane transporter activity"/>
    <property type="evidence" value="ECO:0007669"/>
    <property type="project" value="InterPro"/>
</dbReference>
<feature type="transmembrane region" description="Helical" evidence="26">
    <location>
        <begin position="429"/>
        <end position="452"/>
    </location>
</feature>
<reference evidence="27" key="1">
    <citation type="submission" date="2021-01" db="EMBL/GenBank/DDBJ databases">
        <authorList>
            <person name="Corre E."/>
            <person name="Pelletier E."/>
            <person name="Niang G."/>
            <person name="Scheremetjew M."/>
            <person name="Finn R."/>
            <person name="Kale V."/>
            <person name="Holt S."/>
            <person name="Cochrane G."/>
            <person name="Meng A."/>
            <person name="Brown T."/>
            <person name="Cohen L."/>
        </authorList>
    </citation>
    <scope>NUCLEOTIDE SEQUENCE</scope>
    <source>
        <strain evidence="27">B651</strain>
    </source>
</reference>
<evidence type="ECO:0000256" key="16">
    <source>
        <dbReference type="ARBA" id="ARBA00044900"/>
    </source>
</evidence>
<evidence type="ECO:0000256" key="24">
    <source>
        <dbReference type="ARBA" id="ARBA00046376"/>
    </source>
</evidence>
<feature type="transmembrane region" description="Helical" evidence="26">
    <location>
        <begin position="101"/>
        <end position="121"/>
    </location>
</feature>
<name>A0A7S0KA62_9STRA</name>
<evidence type="ECO:0000256" key="12">
    <source>
        <dbReference type="ARBA" id="ARBA00044891"/>
    </source>
</evidence>
<comment type="catalytic activity">
    <reaction evidence="8">
        <text>L-lysyl-L-alanine(out) = L-lysyl-L-alanine(in)</text>
        <dbReference type="Rhea" id="RHEA:79399"/>
        <dbReference type="ChEBI" id="CHEBI:229954"/>
    </reaction>
</comment>
<organism evidence="27">
    <name type="scientific">Leptocylindrus aporus</name>
    <dbReference type="NCBI Taxonomy" id="1398097"/>
    <lineage>
        <taxon>Eukaryota</taxon>
        <taxon>Sar</taxon>
        <taxon>Stramenopiles</taxon>
        <taxon>Ochrophyta</taxon>
        <taxon>Bacillariophyta</taxon>
        <taxon>Coscinodiscophyceae</taxon>
        <taxon>Chaetocerotophycidae</taxon>
        <taxon>Leptocylindrales</taxon>
        <taxon>Leptocylindraceae</taxon>
        <taxon>Leptocylindrus</taxon>
    </lineage>
</organism>
<evidence type="ECO:0000256" key="1">
    <source>
        <dbReference type="ARBA" id="ARBA00004155"/>
    </source>
</evidence>
<keyword evidence="4 26" id="KW-0812">Transmembrane</keyword>
<keyword evidence="3" id="KW-0813">Transport</keyword>
<protein>
    <recommendedName>
        <fullName evidence="21">Lysosomal dipeptide transporter MFSD1</fullName>
    </recommendedName>
    <alternativeName>
        <fullName evidence="22">Major facilitator superfamily domain-containing protein 1</fullName>
    </alternativeName>
</protein>
<feature type="transmembrane region" description="Helical" evidence="26">
    <location>
        <begin position="160"/>
        <end position="180"/>
    </location>
</feature>
<dbReference type="Pfam" id="PF07690">
    <property type="entry name" value="MFS_1"/>
    <property type="match status" value="2"/>
</dbReference>
<dbReference type="AlphaFoldDB" id="A0A7S0KA62"/>
<evidence type="ECO:0000256" key="21">
    <source>
        <dbReference type="ARBA" id="ARBA00044985"/>
    </source>
</evidence>
<accession>A0A7S0KA62</accession>
<keyword evidence="5 26" id="KW-1133">Transmembrane helix</keyword>
<evidence type="ECO:0000313" key="27">
    <source>
        <dbReference type="EMBL" id="CAD8574704.1"/>
    </source>
</evidence>
<evidence type="ECO:0000256" key="5">
    <source>
        <dbReference type="ARBA" id="ARBA00022989"/>
    </source>
</evidence>